<dbReference type="Proteomes" id="UP000265703">
    <property type="component" value="Unassembled WGS sequence"/>
</dbReference>
<evidence type="ECO:0000256" key="1">
    <source>
        <dbReference type="PROSITE-ProRule" id="PRU00094"/>
    </source>
</evidence>
<dbReference type="GO" id="GO:0006355">
    <property type="term" value="P:regulation of DNA-templated transcription"/>
    <property type="evidence" value="ECO:0007669"/>
    <property type="project" value="InterPro"/>
</dbReference>
<dbReference type="GO" id="GO:0043565">
    <property type="term" value="F:sequence-specific DNA binding"/>
    <property type="evidence" value="ECO:0007669"/>
    <property type="project" value="InterPro"/>
</dbReference>
<evidence type="ECO:0000259" key="2">
    <source>
        <dbReference type="PROSITE" id="PS50114"/>
    </source>
</evidence>
<keyword evidence="4" id="KW-1185">Reference proteome</keyword>
<keyword evidence="1" id="KW-0862">Zinc</keyword>
<evidence type="ECO:0000313" key="4">
    <source>
        <dbReference type="Proteomes" id="UP000265703"/>
    </source>
</evidence>
<dbReference type="Pfam" id="PF00320">
    <property type="entry name" value="GATA"/>
    <property type="match status" value="1"/>
</dbReference>
<dbReference type="Gene3D" id="3.30.50.10">
    <property type="entry name" value="Erythroid Transcription Factor GATA-1, subunit A"/>
    <property type="match status" value="2"/>
</dbReference>
<comment type="caution">
    <text evidence="3">The sequence shown here is derived from an EMBL/GenBank/DDBJ whole genome shotgun (WGS) entry which is preliminary data.</text>
</comment>
<gene>
    <name evidence="3" type="ORF">C1645_822121</name>
</gene>
<dbReference type="SMART" id="SM00401">
    <property type="entry name" value="ZnF_GATA"/>
    <property type="match status" value="2"/>
</dbReference>
<dbReference type="CDD" id="cd00202">
    <property type="entry name" value="ZnF_GATA"/>
    <property type="match status" value="1"/>
</dbReference>
<organism evidence="3 4">
    <name type="scientific">Glomus cerebriforme</name>
    <dbReference type="NCBI Taxonomy" id="658196"/>
    <lineage>
        <taxon>Eukaryota</taxon>
        <taxon>Fungi</taxon>
        <taxon>Fungi incertae sedis</taxon>
        <taxon>Mucoromycota</taxon>
        <taxon>Glomeromycotina</taxon>
        <taxon>Glomeromycetes</taxon>
        <taxon>Glomerales</taxon>
        <taxon>Glomeraceae</taxon>
        <taxon>Glomus</taxon>
    </lineage>
</organism>
<dbReference type="SUPFAM" id="SSF57716">
    <property type="entry name" value="Glucocorticoid receptor-like (DNA-binding domain)"/>
    <property type="match status" value="1"/>
</dbReference>
<feature type="domain" description="GATA-type" evidence="2">
    <location>
        <begin position="154"/>
        <end position="208"/>
    </location>
</feature>
<name>A0A397SYY5_9GLOM</name>
<dbReference type="InterPro" id="IPR013088">
    <property type="entry name" value="Znf_NHR/GATA"/>
</dbReference>
<keyword evidence="1" id="KW-0863">Zinc-finger</keyword>
<dbReference type="AlphaFoldDB" id="A0A397SYY5"/>
<accession>A0A397SYY5</accession>
<reference evidence="3 4" key="1">
    <citation type="submission" date="2018-06" db="EMBL/GenBank/DDBJ databases">
        <title>Comparative genomics reveals the genomic features of Rhizophagus irregularis, R. cerebriforme, R. diaphanum and Gigaspora rosea, and their symbiotic lifestyle signature.</title>
        <authorList>
            <person name="Morin E."/>
            <person name="San Clemente H."/>
            <person name="Chen E.C.H."/>
            <person name="De La Providencia I."/>
            <person name="Hainaut M."/>
            <person name="Kuo A."/>
            <person name="Kohler A."/>
            <person name="Murat C."/>
            <person name="Tang N."/>
            <person name="Roy S."/>
            <person name="Loubradou J."/>
            <person name="Henrissat B."/>
            <person name="Grigoriev I.V."/>
            <person name="Corradi N."/>
            <person name="Roux C."/>
            <person name="Martin F.M."/>
        </authorList>
    </citation>
    <scope>NUCLEOTIDE SEQUENCE [LARGE SCALE GENOMIC DNA]</scope>
    <source>
        <strain evidence="3 4">DAOM 227022</strain>
    </source>
</reference>
<evidence type="ECO:0000313" key="3">
    <source>
        <dbReference type="EMBL" id="RIA91420.1"/>
    </source>
</evidence>
<keyword evidence="1" id="KW-0479">Metal-binding</keyword>
<protein>
    <recommendedName>
        <fullName evidence="2">GATA-type domain-containing protein</fullName>
    </recommendedName>
</protein>
<sequence>MESSSSEILGTLYQARVELTQTENELWFSSLFCLENYIAKNSNIDLVINDEIRPTFVYFYGEVEIYKWYYVFTHLSSNEYIRNTILRIKNVNGLEVGSWKLFNNIINTINYYDEIDESTLPTSSSTTSLPITFPSPLSDTSDEPLIPSTPPSLQNNIFSCINCGVKKTPLWRIERMERYCNACWLYLKRNGTPRKFDVNSSKVLRKKRVRKYRVCAECNTTTSPIWRNCDDKTYCNKHGLAKKKEQRFSHN</sequence>
<dbReference type="GO" id="GO:0008270">
    <property type="term" value="F:zinc ion binding"/>
    <property type="evidence" value="ECO:0007669"/>
    <property type="project" value="UniProtKB-KW"/>
</dbReference>
<dbReference type="PROSITE" id="PS50114">
    <property type="entry name" value="GATA_ZN_FINGER_2"/>
    <property type="match status" value="1"/>
</dbReference>
<dbReference type="STRING" id="658196.A0A397SYY5"/>
<dbReference type="OrthoDB" id="515401at2759"/>
<dbReference type="InterPro" id="IPR000679">
    <property type="entry name" value="Znf_GATA"/>
</dbReference>
<dbReference type="EMBL" id="QKYT01000153">
    <property type="protein sequence ID" value="RIA91420.1"/>
    <property type="molecule type" value="Genomic_DNA"/>
</dbReference>
<proteinExistence type="predicted"/>